<gene>
    <name evidence="2" type="ORF">SAMN05443428_10960</name>
</gene>
<dbReference type="SUPFAM" id="SSF75704">
    <property type="entry name" value="Mitotic arrest deficient-like 1, Mad1"/>
    <property type="match status" value="1"/>
</dbReference>
<dbReference type="EMBL" id="FUYH01000009">
    <property type="protein sequence ID" value="SKA89011.1"/>
    <property type="molecule type" value="Genomic_DNA"/>
</dbReference>
<accession>A0A1T4XIU1</accession>
<organism evidence="2 3">
    <name type="scientific">Caloramator quimbayensis</name>
    <dbReference type="NCBI Taxonomy" id="1147123"/>
    <lineage>
        <taxon>Bacteria</taxon>
        <taxon>Bacillati</taxon>
        <taxon>Bacillota</taxon>
        <taxon>Clostridia</taxon>
        <taxon>Eubacteriales</taxon>
        <taxon>Clostridiaceae</taxon>
        <taxon>Caloramator</taxon>
    </lineage>
</organism>
<evidence type="ECO:0000313" key="3">
    <source>
        <dbReference type="Proteomes" id="UP000190105"/>
    </source>
</evidence>
<proteinExistence type="predicted"/>
<dbReference type="Proteomes" id="UP000190105">
    <property type="component" value="Unassembled WGS sequence"/>
</dbReference>
<sequence length="301" mass="35578">MPLYSQKVVKSKYKSYHTFISKRISYKDKKIKNILDHNERIVKIQWDSKPAYIDVFISIQINFFCSIEERNEILTYPVMIDENIQLRVHKSSFKPLPLESDFKNAEFAAYIRNLEGIYDIDISGDTLTIDIIGFLIINMMAERCIILKENKNINLNEFGLKQVAISGEDAPKDVKGYLNNLEGISKIVSRRIDELEEENSYLKDEVKRLQTELDKRNIEYNDIKRKDESVMGEYKRLIEKLKDMEDKYLKEQKRANVLEVENSRNIDELKKLRKENSDLLAKLDKEKITIKDKFKRFMNSV</sequence>
<evidence type="ECO:0000313" key="2">
    <source>
        <dbReference type="EMBL" id="SKA89011.1"/>
    </source>
</evidence>
<name>A0A1T4XIU1_9CLOT</name>
<keyword evidence="1" id="KW-0175">Coiled coil</keyword>
<feature type="coiled-coil region" evidence="1">
    <location>
        <begin position="178"/>
        <end position="289"/>
    </location>
</feature>
<keyword evidence="3" id="KW-1185">Reference proteome</keyword>
<dbReference type="RefSeq" id="WP_078696492.1">
    <property type="nucleotide sequence ID" value="NZ_FUYH01000009.1"/>
</dbReference>
<dbReference type="OrthoDB" id="1951663at2"/>
<dbReference type="Gene3D" id="1.20.5.340">
    <property type="match status" value="1"/>
</dbReference>
<protein>
    <submittedName>
        <fullName evidence="2">Uncharacterized protein</fullName>
    </submittedName>
</protein>
<dbReference type="AlphaFoldDB" id="A0A1T4XIU1"/>
<reference evidence="3" key="1">
    <citation type="submission" date="2017-02" db="EMBL/GenBank/DDBJ databases">
        <authorList>
            <person name="Varghese N."/>
            <person name="Submissions S."/>
        </authorList>
    </citation>
    <scope>NUCLEOTIDE SEQUENCE [LARGE SCALE GENOMIC DNA]</scope>
    <source>
        <strain evidence="3">USBA 833</strain>
    </source>
</reference>
<evidence type="ECO:0000256" key="1">
    <source>
        <dbReference type="SAM" id="Coils"/>
    </source>
</evidence>